<feature type="transmembrane region" description="Helical" evidence="6">
    <location>
        <begin position="52"/>
        <end position="73"/>
    </location>
</feature>
<protein>
    <recommendedName>
        <fullName evidence="9">AI-2E family transporter</fullName>
    </recommendedName>
</protein>
<dbReference type="InParanoid" id="C2KXX8"/>
<keyword evidence="4 6" id="KW-1133">Transmembrane helix</keyword>
<reference evidence="7 8" key="1">
    <citation type="submission" date="2009-04" db="EMBL/GenBank/DDBJ databases">
        <authorList>
            <person name="Qin X."/>
            <person name="Bachman B."/>
            <person name="Battles P."/>
            <person name="Bell A."/>
            <person name="Bess C."/>
            <person name="Bickham C."/>
            <person name="Chaboub L."/>
            <person name="Chen D."/>
            <person name="Coyle M."/>
            <person name="Deiros D.R."/>
            <person name="Dinh H."/>
            <person name="Forbes L."/>
            <person name="Fowler G."/>
            <person name="Francisco L."/>
            <person name="Fu Q."/>
            <person name="Gubbala S."/>
            <person name="Hale W."/>
            <person name="Han Y."/>
            <person name="Hemphill L."/>
            <person name="Highlander S.K."/>
            <person name="Hirani K."/>
            <person name="Hogues M."/>
            <person name="Jackson L."/>
            <person name="Jakkamsetti A."/>
            <person name="Javaid M."/>
            <person name="Jiang H."/>
            <person name="Korchina V."/>
            <person name="Kovar C."/>
            <person name="Lara F."/>
            <person name="Lee S."/>
            <person name="Mata R."/>
            <person name="Mathew T."/>
            <person name="Moen C."/>
            <person name="Morales K."/>
            <person name="Munidasa M."/>
            <person name="Nazareth L."/>
            <person name="Ngo R."/>
            <person name="Nguyen L."/>
            <person name="Okwuonu G."/>
            <person name="Ongeri F."/>
            <person name="Patil S."/>
            <person name="Petrosino J."/>
            <person name="Pham C."/>
            <person name="Pham P."/>
            <person name="Pu L.-L."/>
            <person name="Puazo M."/>
            <person name="Raj R."/>
            <person name="Reid J."/>
            <person name="Rouhana J."/>
            <person name="Saada N."/>
            <person name="Shang Y."/>
            <person name="Simmons D."/>
            <person name="Thornton R."/>
            <person name="Warren J."/>
            <person name="Weissenberger G."/>
            <person name="Zhang J."/>
            <person name="Zhang L."/>
            <person name="Zhou C."/>
            <person name="Zhu D."/>
            <person name="Muzny D."/>
            <person name="Worley K."/>
            <person name="Gibbs R."/>
        </authorList>
    </citation>
    <scope>NUCLEOTIDE SEQUENCE [LARGE SCALE GENOMIC DNA]</scope>
    <source>
        <strain evidence="7 8">F0268</strain>
    </source>
</reference>
<evidence type="ECO:0000256" key="5">
    <source>
        <dbReference type="ARBA" id="ARBA00023136"/>
    </source>
</evidence>
<gene>
    <name evidence="7" type="ORF">HMPREF6123_1347</name>
</gene>
<keyword evidence="3 6" id="KW-0812">Transmembrane</keyword>
<evidence type="ECO:0000256" key="4">
    <source>
        <dbReference type="ARBA" id="ARBA00022989"/>
    </source>
</evidence>
<feature type="non-terminal residue" evidence="7">
    <location>
        <position position="276"/>
    </location>
</feature>
<proteinExistence type="inferred from homology"/>
<dbReference type="eggNOG" id="COG0628">
    <property type="taxonomic scope" value="Bacteria"/>
</dbReference>
<comment type="subcellular location">
    <subcellularLocation>
        <location evidence="1">Membrane</location>
        <topology evidence="1">Multi-pass membrane protein</topology>
    </subcellularLocation>
</comment>
<feature type="transmembrane region" description="Helical" evidence="6">
    <location>
        <begin position="93"/>
        <end position="114"/>
    </location>
</feature>
<keyword evidence="8" id="KW-1185">Reference proteome</keyword>
<dbReference type="GO" id="GO:0016020">
    <property type="term" value="C:membrane"/>
    <property type="evidence" value="ECO:0007669"/>
    <property type="project" value="UniProtKB-SubCell"/>
</dbReference>
<dbReference type="EMBL" id="ACKX01000127">
    <property type="protein sequence ID" value="EEJ51348.1"/>
    <property type="molecule type" value="Genomic_DNA"/>
</dbReference>
<evidence type="ECO:0000256" key="6">
    <source>
        <dbReference type="SAM" id="Phobius"/>
    </source>
</evidence>
<dbReference type="Pfam" id="PF01594">
    <property type="entry name" value="AI-2E_transport"/>
    <property type="match status" value="1"/>
</dbReference>
<comment type="caution">
    <text evidence="7">The sequence shown here is derived from an EMBL/GenBank/DDBJ whole genome shotgun (WGS) entry which is preliminary data.</text>
</comment>
<evidence type="ECO:0000256" key="2">
    <source>
        <dbReference type="ARBA" id="ARBA00009773"/>
    </source>
</evidence>
<dbReference type="STRING" id="585501.HMPREF6123_1347"/>
<comment type="similarity">
    <text evidence="2">Belongs to the autoinducer-2 exporter (AI-2E) (TC 2.A.86) family.</text>
</comment>
<organism evidence="7 8">
    <name type="scientific">Oribacterium sinus F0268</name>
    <dbReference type="NCBI Taxonomy" id="585501"/>
    <lineage>
        <taxon>Bacteria</taxon>
        <taxon>Bacillati</taxon>
        <taxon>Bacillota</taxon>
        <taxon>Clostridia</taxon>
        <taxon>Lachnospirales</taxon>
        <taxon>Lachnospiraceae</taxon>
        <taxon>Oribacterium</taxon>
    </lineage>
</organism>
<dbReference type="Proteomes" id="UP000004121">
    <property type="component" value="Unassembled WGS sequence"/>
</dbReference>
<feature type="transmembrane region" description="Helical" evidence="6">
    <location>
        <begin position="12"/>
        <end position="32"/>
    </location>
</feature>
<feature type="transmembrane region" description="Helical" evidence="6">
    <location>
        <begin position="253"/>
        <end position="275"/>
    </location>
</feature>
<dbReference type="HOGENOM" id="CLU_031275_2_0_9"/>
<dbReference type="OrthoDB" id="9793390at2"/>
<feature type="transmembrane region" description="Helical" evidence="6">
    <location>
        <begin position="190"/>
        <end position="209"/>
    </location>
</feature>
<evidence type="ECO:0000313" key="7">
    <source>
        <dbReference type="EMBL" id="EEJ51348.1"/>
    </source>
</evidence>
<dbReference type="RefSeq" id="WP_007158268.1">
    <property type="nucleotide sequence ID" value="NZ_GG668537.1"/>
</dbReference>
<keyword evidence="5 6" id="KW-0472">Membrane</keyword>
<evidence type="ECO:0000256" key="1">
    <source>
        <dbReference type="ARBA" id="ARBA00004141"/>
    </source>
</evidence>
<dbReference type="InterPro" id="IPR002549">
    <property type="entry name" value="AI-2E-like"/>
</dbReference>
<evidence type="ECO:0008006" key="9">
    <source>
        <dbReference type="Google" id="ProtNLM"/>
    </source>
</evidence>
<accession>C2KXX8</accession>
<dbReference type="AlphaFoldDB" id="C2KXX8"/>
<evidence type="ECO:0000313" key="8">
    <source>
        <dbReference type="Proteomes" id="UP000004121"/>
    </source>
</evidence>
<name>C2KXX8_9FIRM</name>
<sequence length="276" mass="31302">MNWKDLWNKKYLMISVYVLLTALLYHLGSRLVDHLERIPSLWTRHFSWLSQVTSPLLLGFALAYLFSPLCSLLERVLGKIPLFQKKEKLRRNLGILLCYLLILLSLVLLASLFVSVLTKNIQLIQGEDFAKGLESVLLLLKSFYEDLNQRVSEIPIAGNDLQEGIRTFLAKLLSFVQNLGSNFISSVGNMGSLIGTLLFGIIFSIYFLADGVKIALYWERIFRLILGEKRVLAFRGFLKDADRAFSGYIRGQMIDGIIMAILVSFSLSLIGVRYAV</sequence>
<evidence type="ECO:0000256" key="3">
    <source>
        <dbReference type="ARBA" id="ARBA00022692"/>
    </source>
</evidence>